<name>A0ACA9NVW8_9GLOM</name>
<gene>
    <name evidence="1" type="ORF">RPERSI_LOCUS8691</name>
</gene>
<comment type="caution">
    <text evidence="1">The sequence shown here is derived from an EMBL/GenBank/DDBJ whole genome shotgun (WGS) entry which is preliminary data.</text>
</comment>
<organism evidence="1 2">
    <name type="scientific">Racocetra persica</name>
    <dbReference type="NCBI Taxonomy" id="160502"/>
    <lineage>
        <taxon>Eukaryota</taxon>
        <taxon>Fungi</taxon>
        <taxon>Fungi incertae sedis</taxon>
        <taxon>Mucoromycota</taxon>
        <taxon>Glomeromycotina</taxon>
        <taxon>Glomeromycetes</taxon>
        <taxon>Diversisporales</taxon>
        <taxon>Gigasporaceae</taxon>
        <taxon>Racocetra</taxon>
    </lineage>
</organism>
<dbReference type="EMBL" id="CAJVQC010015864">
    <property type="protein sequence ID" value="CAG8671218.1"/>
    <property type="molecule type" value="Genomic_DNA"/>
</dbReference>
<evidence type="ECO:0000313" key="1">
    <source>
        <dbReference type="EMBL" id="CAG8671218.1"/>
    </source>
</evidence>
<accession>A0ACA9NVW8</accession>
<proteinExistence type="predicted"/>
<reference evidence="1" key="1">
    <citation type="submission" date="2021-06" db="EMBL/GenBank/DDBJ databases">
        <authorList>
            <person name="Kallberg Y."/>
            <person name="Tangrot J."/>
            <person name="Rosling A."/>
        </authorList>
    </citation>
    <scope>NUCLEOTIDE SEQUENCE</scope>
    <source>
        <strain evidence="1">MA461A</strain>
    </source>
</reference>
<feature type="non-terminal residue" evidence="1">
    <location>
        <position position="1"/>
    </location>
</feature>
<evidence type="ECO:0000313" key="2">
    <source>
        <dbReference type="Proteomes" id="UP000789920"/>
    </source>
</evidence>
<feature type="non-terminal residue" evidence="1">
    <location>
        <position position="210"/>
    </location>
</feature>
<keyword evidence="2" id="KW-1185">Reference proteome</keyword>
<sequence>SLIEKLTESYNLSKVNIEKAQDKQKGELSEADRMLLYVKDLYKKGDLHVMLDPIKEENWDQQIDYLCIRLQLCQLDRVTLLQYYYQLEERMAADSDYVFGDVVKVDIQVRGTNKWHMVASGLNRYLRMCAHEEQNISHIKFTFQNEHSISTTNQSSSASNIFNEMMNAAAKKILPNPKPSTNRNDQLYNDILKLLHSKNLGWKYGMQNIL</sequence>
<protein>
    <submittedName>
        <fullName evidence="1">16602_t:CDS:1</fullName>
    </submittedName>
</protein>
<dbReference type="Proteomes" id="UP000789920">
    <property type="component" value="Unassembled WGS sequence"/>
</dbReference>